<feature type="region of interest" description="Disordered" evidence="1">
    <location>
        <begin position="258"/>
        <end position="278"/>
    </location>
</feature>
<sequence length="278" mass="31020">MQSAGQSAPFLELSPDLRLLIYNHVWPGTADGQSSDTPNSNVRRSNIATRSGLLRVCRTTCIEASPIFFAKNAFIATVTSERWHWLPKWLQTIGPKHTSLIPSLTIEWHLSQRTLDWIDTHHNRICHWADEEPCQESAADSEPELQNSTSSLPISTFTDVDFDLAIAIAIATAYPAITTDLHEYTQLELTNTWSAIQLAVALKNVPGLRLDRIHIPEYSPPGIPPFTSVAGLGCMEEMKIIRNICDLSQMVFHYKLGDDDGDGENRSGEEDVDHEQDG</sequence>
<dbReference type="InterPro" id="IPR038883">
    <property type="entry name" value="AN11006-like"/>
</dbReference>
<accession>A0A9P3FHR6</accession>
<dbReference type="AlphaFoldDB" id="A0A9P3FHR6"/>
<comment type="caution">
    <text evidence="2">The sequence shown here is derived from an EMBL/GenBank/DDBJ whole genome shotgun (WGS) entry which is preliminary data.</text>
</comment>
<dbReference type="PANTHER" id="PTHR42085">
    <property type="entry name" value="F-BOX DOMAIN-CONTAINING PROTEIN"/>
    <property type="match status" value="1"/>
</dbReference>
<organism evidence="2 3">
    <name type="scientific">Cercospora kikuchii</name>
    <dbReference type="NCBI Taxonomy" id="84275"/>
    <lineage>
        <taxon>Eukaryota</taxon>
        <taxon>Fungi</taxon>
        <taxon>Dikarya</taxon>
        <taxon>Ascomycota</taxon>
        <taxon>Pezizomycotina</taxon>
        <taxon>Dothideomycetes</taxon>
        <taxon>Dothideomycetidae</taxon>
        <taxon>Mycosphaerellales</taxon>
        <taxon>Mycosphaerellaceae</taxon>
        <taxon>Cercospora</taxon>
    </lineage>
</organism>
<gene>
    <name evidence="2" type="ORF">CKM354_001109300</name>
</gene>
<evidence type="ECO:0000256" key="1">
    <source>
        <dbReference type="SAM" id="MobiDB-lite"/>
    </source>
</evidence>
<dbReference type="GeneID" id="68296668"/>
<keyword evidence="3" id="KW-1185">Reference proteome</keyword>
<name>A0A9P3FHR6_9PEZI</name>
<evidence type="ECO:0000313" key="3">
    <source>
        <dbReference type="Proteomes" id="UP000825890"/>
    </source>
</evidence>
<dbReference type="EMBL" id="BOLY01000007">
    <property type="protein sequence ID" value="GIZ48018.1"/>
    <property type="molecule type" value="Genomic_DNA"/>
</dbReference>
<protein>
    <submittedName>
        <fullName evidence="2">Uncharacterized protein</fullName>
    </submittedName>
</protein>
<proteinExistence type="predicted"/>
<dbReference type="PANTHER" id="PTHR42085:SF8">
    <property type="entry name" value="F-BOX DOMAIN-CONTAINING PROTEIN"/>
    <property type="match status" value="1"/>
</dbReference>
<dbReference type="OrthoDB" id="2951834at2759"/>
<dbReference type="Proteomes" id="UP000825890">
    <property type="component" value="Unassembled WGS sequence"/>
</dbReference>
<evidence type="ECO:0000313" key="2">
    <source>
        <dbReference type="EMBL" id="GIZ48018.1"/>
    </source>
</evidence>
<reference evidence="2 3" key="1">
    <citation type="submission" date="2021-01" db="EMBL/GenBank/DDBJ databases">
        <title>Cercospora kikuchii MAFF 305040 whole genome shotgun sequence.</title>
        <authorList>
            <person name="Kashiwa T."/>
            <person name="Suzuki T."/>
        </authorList>
    </citation>
    <scope>NUCLEOTIDE SEQUENCE [LARGE SCALE GENOMIC DNA]</scope>
    <source>
        <strain evidence="2 3">MAFF 305040</strain>
    </source>
</reference>
<dbReference type="RefSeq" id="XP_044662505.1">
    <property type="nucleotide sequence ID" value="XM_044806570.1"/>
</dbReference>